<dbReference type="AlphaFoldDB" id="A0A9Q0LAI0"/>
<evidence type="ECO:0000313" key="3">
    <source>
        <dbReference type="EMBL" id="KAJ5069471.1"/>
    </source>
</evidence>
<accession>A0A9Q0LAI0</accession>
<evidence type="ECO:0000256" key="1">
    <source>
        <dbReference type="PROSITE-ProRule" id="PRU00235"/>
    </source>
</evidence>
<dbReference type="InterPro" id="IPR000408">
    <property type="entry name" value="Reg_chr_condens"/>
</dbReference>
<dbReference type="PROSITE" id="PS50012">
    <property type="entry name" value="RCC1_3"/>
    <property type="match status" value="2"/>
</dbReference>
<dbReference type="InterPro" id="IPR011333">
    <property type="entry name" value="SKP1/BTB/POZ_sf"/>
</dbReference>
<dbReference type="PROSITE" id="PS50097">
    <property type="entry name" value="BTB"/>
    <property type="match status" value="1"/>
</dbReference>
<evidence type="ECO:0000313" key="4">
    <source>
        <dbReference type="Proteomes" id="UP001149090"/>
    </source>
</evidence>
<dbReference type="Pfam" id="PF00415">
    <property type="entry name" value="RCC1"/>
    <property type="match status" value="2"/>
</dbReference>
<name>A0A9Q0LAI0_ANAIG</name>
<feature type="domain" description="BTB" evidence="2">
    <location>
        <begin position="463"/>
        <end position="530"/>
    </location>
</feature>
<keyword evidence="4" id="KW-1185">Reference proteome</keyword>
<gene>
    <name evidence="3" type="ORF">M0811_11644</name>
</gene>
<dbReference type="PANTHER" id="PTHR45982:SF1">
    <property type="entry name" value="REGULATOR OF CHROMOSOME CONDENSATION"/>
    <property type="match status" value="1"/>
</dbReference>
<dbReference type="EMBL" id="JAPDFW010000104">
    <property type="protein sequence ID" value="KAJ5069471.1"/>
    <property type="molecule type" value="Genomic_DNA"/>
</dbReference>
<comment type="caution">
    <text evidence="3">The sequence shown here is derived from an EMBL/GenBank/DDBJ whole genome shotgun (WGS) entry which is preliminary data.</text>
</comment>
<sequence length="570" mass="65367">MKRKDIRIFGFNTFSKILKNSSSKIKKPIQINLKKEYQIKQIIGSDSIFVLYQNGKAEEYKTNSKKKISIRNEKIEKISTGNKIISILTNEKKVYLSGNIITKSEKQSQNEFINISKRIEDPEDQNVNDVICGAFSVYLLTSKGNVYGIGENGFGQLGNNLNDQKKQAILMMKDVSKVFTGNSSSHVFILNSKKELFGCGNNSYGQLGLDTSIQKISELTKLKNIPKGKIIDIQCGNAHSIMLISGEDGKRRVYSCGNSISNGIYNCGDINSFTLIRSPLLDNLNIDRISSGKGHSLILTSKGKLFAFGKNDFGQLGIGNKKNKIYPVEIETDNFWLNVSNYDIGCGYETSFLHYSLISNLNEDFVNFFRNGEFSDYCFVTKDQKRIPVHDIILRYRIGSRNITNLKLLIQSKDEKEAKEILEMIYGNYDIDIDSKQEMKRYKFWKEGLNETMKRMYYDKESKDFTIKRGNKNVLVHKLVLIARSELYRGMFLSVTEDKSNKVTDYSELSDEAFEILIYYLYTNEIKDNGFKLTKEIRNELEIAMDYFQLNESVPNLVTIANELHNQKYK</sequence>
<proteinExistence type="predicted"/>
<dbReference type="Gene3D" id="3.30.710.10">
    <property type="entry name" value="Potassium Channel Kv1.1, Chain A"/>
    <property type="match status" value="2"/>
</dbReference>
<dbReference type="InterPro" id="IPR000210">
    <property type="entry name" value="BTB/POZ_dom"/>
</dbReference>
<dbReference type="SUPFAM" id="SSF50985">
    <property type="entry name" value="RCC1/BLIP-II"/>
    <property type="match status" value="1"/>
</dbReference>
<organism evidence="3 4">
    <name type="scientific">Anaeramoeba ignava</name>
    <name type="common">Anaerobic marine amoeba</name>
    <dbReference type="NCBI Taxonomy" id="1746090"/>
    <lineage>
        <taxon>Eukaryota</taxon>
        <taxon>Metamonada</taxon>
        <taxon>Anaeramoebidae</taxon>
        <taxon>Anaeramoeba</taxon>
    </lineage>
</organism>
<dbReference type="Pfam" id="PF00651">
    <property type="entry name" value="BTB"/>
    <property type="match status" value="1"/>
</dbReference>
<dbReference type="SUPFAM" id="SSF54695">
    <property type="entry name" value="POZ domain"/>
    <property type="match status" value="1"/>
</dbReference>
<dbReference type="InterPro" id="IPR051553">
    <property type="entry name" value="Ran_GTPase-activating"/>
</dbReference>
<dbReference type="OrthoDB" id="70707at2759"/>
<reference evidence="3" key="1">
    <citation type="submission" date="2022-10" db="EMBL/GenBank/DDBJ databases">
        <title>Novel sulphate-reducing endosymbionts in the free-living metamonad Anaeramoeba.</title>
        <authorList>
            <person name="Jerlstrom-Hultqvist J."/>
            <person name="Cepicka I."/>
            <person name="Gallot-Lavallee L."/>
            <person name="Salas-Leiva D."/>
            <person name="Curtis B.A."/>
            <person name="Zahonova K."/>
            <person name="Pipaliya S."/>
            <person name="Dacks J."/>
            <person name="Roger A.J."/>
        </authorList>
    </citation>
    <scope>NUCLEOTIDE SEQUENCE</scope>
    <source>
        <strain evidence="3">BMAN</strain>
    </source>
</reference>
<dbReference type="Gene3D" id="2.130.10.30">
    <property type="entry name" value="Regulator of chromosome condensation 1/beta-lactamase-inhibitor protein II"/>
    <property type="match status" value="1"/>
</dbReference>
<feature type="repeat" description="RCC1" evidence="1">
    <location>
        <begin position="303"/>
        <end position="357"/>
    </location>
</feature>
<dbReference type="InterPro" id="IPR009091">
    <property type="entry name" value="RCC1/BLIP-II"/>
</dbReference>
<dbReference type="PRINTS" id="PR00633">
    <property type="entry name" value="RCCNDNSATION"/>
</dbReference>
<dbReference type="PANTHER" id="PTHR45982">
    <property type="entry name" value="REGULATOR OF CHROMOSOME CONDENSATION"/>
    <property type="match status" value="1"/>
</dbReference>
<dbReference type="CDD" id="cd18186">
    <property type="entry name" value="BTB_POZ_ZBTB_KLHL-like"/>
    <property type="match status" value="1"/>
</dbReference>
<evidence type="ECO:0000259" key="2">
    <source>
        <dbReference type="PROSITE" id="PS50097"/>
    </source>
</evidence>
<protein>
    <recommendedName>
        <fullName evidence="2">BTB domain-containing protein</fullName>
    </recommendedName>
</protein>
<feature type="repeat" description="RCC1" evidence="1">
    <location>
        <begin position="194"/>
        <end position="246"/>
    </location>
</feature>
<dbReference type="Proteomes" id="UP001149090">
    <property type="component" value="Unassembled WGS sequence"/>
</dbReference>